<proteinExistence type="predicted"/>
<dbReference type="Proteomes" id="UP000002628">
    <property type="component" value="Segment"/>
</dbReference>
<gene>
    <name evidence="2" type="ORF">CMP1-60</name>
</gene>
<keyword evidence="3" id="KW-1185">Reference proteome</keyword>
<evidence type="ECO:0000313" key="2">
    <source>
        <dbReference type="EMBL" id="ACY35953.1"/>
    </source>
</evidence>
<protein>
    <submittedName>
        <fullName evidence="2">Uncharacterized protein</fullName>
    </submittedName>
</protein>
<evidence type="ECO:0000313" key="3">
    <source>
        <dbReference type="Proteomes" id="UP000002628"/>
    </source>
</evidence>
<name>D0U244_9CAUD</name>
<feature type="coiled-coil region" evidence="1">
    <location>
        <begin position="35"/>
        <end position="62"/>
    </location>
</feature>
<dbReference type="GeneID" id="8684259"/>
<reference evidence="2 3" key="1">
    <citation type="journal article" date="2010" name="Microbiology">
        <title>The endolysins of bacteriophages CMP1 and CN77 are specific for the lysis of Clavibacter michiganensis strains.</title>
        <authorList>
            <person name="Wittmann J."/>
            <person name="Eichenlaub R."/>
            <person name="Dreiseikelmann B."/>
        </authorList>
    </citation>
    <scope>NUCLEOTIDE SEQUENCE [LARGE SCALE GENOMIC DNA]</scope>
</reference>
<sequence>MAKQLSTHQAALLERTAKADDDYKSAKRTLEAEIRLAAEKGLRNLEDARNRLVKECLEAEISKRMIGRVALHTAHPRAVDEIIERAPDIGRAAIPETRRSAFSWIEHGRSIAVYYRSFPTTYRGEGYPDVLEGIVELDDSRVGMHVVEDKSDQTVNGLLRPGYIHYELGKSQGKPDELRGLIADWAEANA</sequence>
<keyword evidence="1" id="KW-0175">Coiled coil</keyword>
<accession>D0U244</accession>
<dbReference type="KEGG" id="vg:8684259"/>
<dbReference type="RefSeq" id="YP_003359151.1">
    <property type="nucleotide sequence ID" value="NC_013698.1"/>
</dbReference>
<evidence type="ECO:0000256" key="1">
    <source>
        <dbReference type="SAM" id="Coils"/>
    </source>
</evidence>
<dbReference type="EMBL" id="GQ241246">
    <property type="protein sequence ID" value="ACY35953.1"/>
    <property type="molecule type" value="Genomic_DNA"/>
</dbReference>
<organism evidence="2 3">
    <name type="scientific">Clavibacter phage CMP1</name>
    <dbReference type="NCBI Taxonomy" id="686439"/>
    <lineage>
        <taxon>Viruses</taxon>
        <taxon>Duplodnaviria</taxon>
        <taxon>Heunggongvirae</taxon>
        <taxon>Uroviricota</taxon>
        <taxon>Caudoviricetes</taxon>
        <taxon>Cimpunavirus</taxon>
        <taxon>Cimpunavirus CMP1</taxon>
    </lineage>
</organism>